<dbReference type="InterPro" id="IPR024191">
    <property type="entry name" value="Peptidase_M61"/>
</dbReference>
<dbReference type="Pfam" id="PF05299">
    <property type="entry name" value="Peptidase_M61"/>
    <property type="match status" value="1"/>
</dbReference>
<sequence length="554" mass="64180">MKYLISRNNPASQFVQLQLSLICQKDEKISLTLPSWRPGRYEITDYAQKIRGFKISFLNKNIPSKKISKNRWEFHAPQEGLYSISYEFHASQMDAGGSWSDDQQLYLNFINCIYSISGRETMPIAIDFELPAEMEIATALPRTALHQFTARDFQHLVDSPVIASSHLQHYSYQVANSNFHLWFLGEIHFDVPTLINQFEAFTKRQIEAFGEFPSTDYHFLYQLLPYKHYHGVEHQHSTVITFGPAKSLSQKDQIDELFGVSCHELYHFWNVCRIRPVEMLPYDFSKEVYFDTGFVAEGVTTYLGDLYLLKSGYFSLRDYLKNMEAQLQREFEAYGWQNYSIAESSFDLWLDGYKQGIPDRKVSIYNRGALLAITLDLMLLEQGSSLEQVMKSMWENYGKVNQGYSMEDFKQIVSKAYRDDRTIDQFFDKFIYGTDDILPQLCTGLDSLNISLKIQAHPDRWASSYGLKISAEGQVLKIHPQSPAYKLLMQGDIITTVNGEAFSEATAISEDLSMEVLRYGRHIQLQLPTSSEVYYHEYLLIDGPINEKRALWQK</sequence>
<dbReference type="InterPro" id="IPR040756">
    <property type="entry name" value="Peptidase_M61_N"/>
</dbReference>
<dbReference type="Gene3D" id="1.10.390.10">
    <property type="entry name" value="Neutral Protease Domain 2"/>
    <property type="match status" value="1"/>
</dbReference>
<evidence type="ECO:0000259" key="1">
    <source>
        <dbReference type="PROSITE" id="PS50106"/>
    </source>
</evidence>
<dbReference type="Proteomes" id="UP000619457">
    <property type="component" value="Unassembled WGS sequence"/>
</dbReference>
<dbReference type="SUPFAM" id="SSF50156">
    <property type="entry name" value="PDZ domain-like"/>
    <property type="match status" value="1"/>
</dbReference>
<dbReference type="AlphaFoldDB" id="A0A918Q5R4"/>
<protein>
    <submittedName>
        <fullName evidence="2">Peptidase M61</fullName>
    </submittedName>
</protein>
<dbReference type="Gene3D" id="2.30.42.10">
    <property type="match status" value="1"/>
</dbReference>
<accession>A0A918Q5R4</accession>
<dbReference type="EMBL" id="BMWX01000005">
    <property type="protein sequence ID" value="GGZ33785.1"/>
    <property type="molecule type" value="Genomic_DNA"/>
</dbReference>
<proteinExistence type="predicted"/>
<feature type="domain" description="PDZ" evidence="1">
    <location>
        <begin position="449"/>
        <end position="518"/>
    </location>
</feature>
<dbReference type="Pfam" id="PF17899">
    <property type="entry name" value="Peptidase_M61_N"/>
    <property type="match status" value="1"/>
</dbReference>
<dbReference type="Gene3D" id="2.60.40.3650">
    <property type="match status" value="1"/>
</dbReference>
<reference evidence="2" key="1">
    <citation type="journal article" date="2014" name="Int. J. Syst. Evol. Microbiol.">
        <title>Complete genome sequence of Corynebacterium casei LMG S-19264T (=DSM 44701T), isolated from a smear-ripened cheese.</title>
        <authorList>
            <consortium name="US DOE Joint Genome Institute (JGI-PGF)"/>
            <person name="Walter F."/>
            <person name="Albersmeier A."/>
            <person name="Kalinowski J."/>
            <person name="Ruckert C."/>
        </authorList>
    </citation>
    <scope>NUCLEOTIDE SEQUENCE</scope>
    <source>
        <strain evidence="2">KCTC 12368</strain>
    </source>
</reference>
<organism evidence="2 3">
    <name type="scientific">Echinicola pacifica</name>
    <dbReference type="NCBI Taxonomy" id="346377"/>
    <lineage>
        <taxon>Bacteria</taxon>
        <taxon>Pseudomonadati</taxon>
        <taxon>Bacteroidota</taxon>
        <taxon>Cytophagia</taxon>
        <taxon>Cytophagales</taxon>
        <taxon>Cyclobacteriaceae</taxon>
        <taxon>Echinicola</taxon>
    </lineage>
</organism>
<keyword evidence="3" id="KW-1185">Reference proteome</keyword>
<dbReference type="InterPro" id="IPR027268">
    <property type="entry name" value="Peptidase_M4/M1_CTD_sf"/>
</dbReference>
<dbReference type="InterPro" id="IPR036034">
    <property type="entry name" value="PDZ_sf"/>
</dbReference>
<evidence type="ECO:0000313" key="3">
    <source>
        <dbReference type="Proteomes" id="UP000619457"/>
    </source>
</evidence>
<dbReference type="InterPro" id="IPR001478">
    <property type="entry name" value="PDZ"/>
</dbReference>
<name>A0A918Q5R4_9BACT</name>
<evidence type="ECO:0000313" key="2">
    <source>
        <dbReference type="EMBL" id="GGZ33785.1"/>
    </source>
</evidence>
<dbReference type="PROSITE" id="PS50106">
    <property type="entry name" value="PDZ"/>
    <property type="match status" value="1"/>
</dbReference>
<dbReference type="RefSeq" id="WP_018475235.1">
    <property type="nucleotide sequence ID" value="NZ_BMWX01000005.1"/>
</dbReference>
<dbReference type="PIRSF" id="PIRSF016493">
    <property type="entry name" value="Glycyl_aminpptds"/>
    <property type="match status" value="1"/>
</dbReference>
<comment type="caution">
    <text evidence="2">The sequence shown here is derived from an EMBL/GenBank/DDBJ whole genome shotgun (WGS) entry which is preliminary data.</text>
</comment>
<reference evidence="2" key="2">
    <citation type="submission" date="2020-09" db="EMBL/GenBank/DDBJ databases">
        <authorList>
            <person name="Sun Q."/>
            <person name="Kim S."/>
        </authorList>
    </citation>
    <scope>NUCLEOTIDE SEQUENCE</scope>
    <source>
        <strain evidence="2">KCTC 12368</strain>
    </source>
</reference>
<dbReference type="InterPro" id="IPR007963">
    <property type="entry name" value="Peptidase_M61_catalytic"/>
</dbReference>
<gene>
    <name evidence="2" type="ORF">GCM10007049_28870</name>
</gene>